<dbReference type="RefSeq" id="WP_167967349.1">
    <property type="nucleotide sequence ID" value="NZ_BHZG01000008.1"/>
</dbReference>
<keyword evidence="1" id="KW-0812">Transmembrane</keyword>
<gene>
    <name evidence="2" type="ORF">HCN56_00250</name>
</gene>
<dbReference type="AlphaFoldDB" id="A0A7X6HX05"/>
<protein>
    <submittedName>
        <fullName evidence="2">Uncharacterized protein</fullName>
    </submittedName>
</protein>
<evidence type="ECO:0000256" key="1">
    <source>
        <dbReference type="SAM" id="Phobius"/>
    </source>
</evidence>
<reference evidence="2 3" key="1">
    <citation type="submission" date="2020-03" db="EMBL/GenBank/DDBJ databases">
        <title>Draft genome of Streptomyces sp. ventii, isolated from the Axial Seamount in the Pacific Ocean, and resequencing of the two type strains Streptomyces lonarensis strain NCL 716 and Streptomyces bohaiensis strain 11A07.</title>
        <authorList>
            <person name="Loughran R.M."/>
            <person name="Pfannmuller K.M."/>
            <person name="Wasson B.J."/>
            <person name="Deadmond M.C."/>
            <person name="Paddock B.E."/>
            <person name="Koyack M.J."/>
            <person name="Gallegos D.A."/>
            <person name="Mitchell E.A."/>
            <person name="Ushijima B."/>
            <person name="Saw J.H."/>
            <person name="Mcphail K.L."/>
            <person name="Videau P."/>
        </authorList>
    </citation>
    <scope>NUCLEOTIDE SEQUENCE [LARGE SCALE GENOMIC DNA]</scope>
    <source>
        <strain evidence="2 3">NCL716</strain>
    </source>
</reference>
<keyword evidence="3" id="KW-1185">Reference proteome</keyword>
<comment type="caution">
    <text evidence="2">The sequence shown here is derived from an EMBL/GenBank/DDBJ whole genome shotgun (WGS) entry which is preliminary data.</text>
</comment>
<feature type="transmembrane region" description="Helical" evidence="1">
    <location>
        <begin position="43"/>
        <end position="64"/>
    </location>
</feature>
<accession>A0A7X6HX05</accession>
<proteinExistence type="predicted"/>
<feature type="transmembrane region" description="Helical" evidence="1">
    <location>
        <begin position="85"/>
        <end position="110"/>
    </location>
</feature>
<sequence>MYDILSMAVDHSSHSLLASGADVVSGVRPDWGPFGELGATAKVILGVIAAAVLVIGGAAFLAGIGKSRGWFGEGHSTMDSSRGKGMMVGGLVSVFLVASFGTIFAITYGMGV</sequence>
<keyword evidence="1" id="KW-1133">Transmembrane helix</keyword>
<keyword evidence="1" id="KW-0472">Membrane</keyword>
<name>A0A7X6HX05_9ACTN</name>
<evidence type="ECO:0000313" key="2">
    <source>
        <dbReference type="EMBL" id="NJQ04046.1"/>
    </source>
</evidence>
<organism evidence="2 3">
    <name type="scientific">Streptomyces lonarensis</name>
    <dbReference type="NCBI Taxonomy" id="700599"/>
    <lineage>
        <taxon>Bacteria</taxon>
        <taxon>Bacillati</taxon>
        <taxon>Actinomycetota</taxon>
        <taxon>Actinomycetes</taxon>
        <taxon>Kitasatosporales</taxon>
        <taxon>Streptomycetaceae</taxon>
        <taxon>Streptomyces</taxon>
    </lineage>
</organism>
<dbReference type="Proteomes" id="UP000578686">
    <property type="component" value="Unassembled WGS sequence"/>
</dbReference>
<evidence type="ECO:0000313" key="3">
    <source>
        <dbReference type="Proteomes" id="UP000578686"/>
    </source>
</evidence>
<dbReference type="EMBL" id="JAAVJD010000001">
    <property type="protein sequence ID" value="NJQ04046.1"/>
    <property type="molecule type" value="Genomic_DNA"/>
</dbReference>